<dbReference type="GO" id="GO:0016020">
    <property type="term" value="C:membrane"/>
    <property type="evidence" value="ECO:0007669"/>
    <property type="project" value="UniProtKB-SubCell"/>
</dbReference>
<evidence type="ECO:0000256" key="6">
    <source>
        <dbReference type="ARBA" id="ARBA00022679"/>
    </source>
</evidence>
<comment type="similarity">
    <text evidence="3">Belongs to the sodium:solute symporter (SSF) (TC 2.A.21) family.</text>
</comment>
<sequence>MTLELSELATYGIAYLSLLFGAAWLTDQGWIPRKITSHPLVYTLALGVYASAWAFYGAVGMAHQYGFVFLAYYLGICGAFLLAPVLLSPILRITRDYQLGSLADLFAFRFRSSAAGALTTFMMLLAMLPLVAMQIQAVADSIHILAREGSPEQLAFGFCIIITLFTMAFGTRRISSREKHHGLVFAIAIESVVKVVALLVLGGVILFQIFGGPQELQEWLLQNREALSSLRMSLDDGPWRTMLLIFFAAAIVMPDMFHMTFTENQNTRSLNSASWGLPLYLLLMSLPVPLILWGGLMLPAATTPEYYALGIGLELQSPLLTLLVYIGAMSASSGVIIVTTLALSAMVVNHLILPVYQPPSSINIYRWLSWTKRALIATMILAAYGFYRMLEAELDLATIAVVSFVACLQFLPGVLSTIYWTHANRRGFLSGLIAGSLVWFITMLIPLVLVDDVFTIFGWTFELQETNWHGSALISLSVNILVLVVVSLLSESSPEEKNAANSCSIQMLGRPSRRSLLASSPREFQERLSRPLGAYTAQREVFQALKDLNMPLDEKRPYALRRLRDRIEANLSGLMGPSVSRDIINRYLPYGHDNAGVADINYVESQVEEYQYRLTGLAAELDTLRRYHRQTLQNLPMAICSLGVDGEIMMWNNAMTDVTGIASSATVGSRLSSLPEPWRDLLVGFVSEKGEPRDRRQIIIDGQPRTLNIHKAHLGSAGGTVLMIEDQTDSFLLEQKLIHSERLASIGQLAAGVAHEIGNPVTGVDCLAQELRSFAQDDDTKEIAEQILEQTKRIAKILHSLINFAHKGQSSDELSVESVSLSRCTSEASSLLELNKQNRGIRFINNCGPDDFIIGDGQKITQILINLLSNARDASPDNSIITINTSASEHTITLDVTDQGCGISEDNQKRLFEPFFTTKEAGKGTGLGMALVYSIVEEHFGTIVVHSPVNKEKGTGTRISVSLPRHLAELDTEVKTPQDAIELV</sequence>
<evidence type="ECO:0000256" key="10">
    <source>
        <dbReference type="ARBA" id="ARBA00022840"/>
    </source>
</evidence>
<accession>A0A1X7AIZ8</accession>
<proteinExistence type="inferred from homology"/>
<dbReference type="InterPro" id="IPR013767">
    <property type="entry name" value="PAS_fold"/>
</dbReference>
<dbReference type="Gene3D" id="3.30.565.10">
    <property type="entry name" value="Histidine kinase-like ATPase, C-terminal domain"/>
    <property type="match status" value="1"/>
</dbReference>
<dbReference type="InterPro" id="IPR003661">
    <property type="entry name" value="HisK_dim/P_dom"/>
</dbReference>
<keyword evidence="9 17" id="KW-0418">Kinase</keyword>
<evidence type="ECO:0000256" key="9">
    <source>
        <dbReference type="ARBA" id="ARBA00022777"/>
    </source>
</evidence>
<feature type="transmembrane region" description="Helical" evidence="14">
    <location>
        <begin position="65"/>
        <end position="91"/>
    </location>
</feature>
<dbReference type="SMART" id="SM00387">
    <property type="entry name" value="HATPase_c"/>
    <property type="match status" value="1"/>
</dbReference>
<dbReference type="EC" id="2.7.13.3" evidence="4"/>
<dbReference type="PANTHER" id="PTHR43065:SF10">
    <property type="entry name" value="PEROXIDE STRESS-ACTIVATED HISTIDINE KINASE MAK3"/>
    <property type="match status" value="1"/>
</dbReference>
<dbReference type="Proteomes" id="UP000196573">
    <property type="component" value="Unassembled WGS sequence"/>
</dbReference>
<keyword evidence="6 17" id="KW-0808">Transferase</keyword>
<dbReference type="InterPro" id="IPR001734">
    <property type="entry name" value="Na/solute_symporter"/>
</dbReference>
<dbReference type="PRINTS" id="PR00344">
    <property type="entry name" value="BCTRLSENSOR"/>
</dbReference>
<evidence type="ECO:0000256" key="13">
    <source>
        <dbReference type="ARBA" id="ARBA00023136"/>
    </source>
</evidence>
<dbReference type="SUPFAM" id="SSF55785">
    <property type="entry name" value="PYP-like sensor domain (PAS domain)"/>
    <property type="match status" value="1"/>
</dbReference>
<dbReference type="PROSITE" id="PS50109">
    <property type="entry name" value="HIS_KIN"/>
    <property type="match status" value="1"/>
</dbReference>
<evidence type="ECO:0000256" key="3">
    <source>
        <dbReference type="ARBA" id="ARBA00006434"/>
    </source>
</evidence>
<evidence type="ECO:0000256" key="1">
    <source>
        <dbReference type="ARBA" id="ARBA00000085"/>
    </source>
</evidence>
<feature type="domain" description="PAS" evidence="16">
    <location>
        <begin position="624"/>
        <end position="668"/>
    </location>
</feature>
<keyword evidence="7 14" id="KW-0812">Transmembrane</keyword>
<feature type="transmembrane region" description="Helical" evidence="14">
    <location>
        <begin position="322"/>
        <end position="353"/>
    </location>
</feature>
<dbReference type="RefSeq" id="WP_087109092.1">
    <property type="nucleotide sequence ID" value="NZ_CBCSCN010000002.1"/>
</dbReference>
<feature type="domain" description="Histidine kinase" evidence="15">
    <location>
        <begin position="752"/>
        <end position="967"/>
    </location>
</feature>
<dbReference type="GO" id="GO:0005524">
    <property type="term" value="F:ATP binding"/>
    <property type="evidence" value="ECO:0007669"/>
    <property type="project" value="UniProtKB-KW"/>
</dbReference>
<protein>
    <recommendedName>
        <fullName evidence="4">histidine kinase</fullName>
        <ecNumber evidence="4">2.7.13.3</ecNumber>
    </recommendedName>
</protein>
<feature type="transmembrane region" description="Helical" evidence="14">
    <location>
        <begin position="183"/>
        <end position="210"/>
    </location>
</feature>
<feature type="transmembrane region" description="Helical" evidence="14">
    <location>
        <begin position="40"/>
        <end position="59"/>
    </location>
</feature>
<keyword evidence="18" id="KW-1185">Reference proteome</keyword>
<dbReference type="EMBL" id="FWPT01000004">
    <property type="protein sequence ID" value="SMA44988.1"/>
    <property type="molecule type" value="Genomic_DNA"/>
</dbReference>
<evidence type="ECO:0000259" key="15">
    <source>
        <dbReference type="PROSITE" id="PS50109"/>
    </source>
</evidence>
<dbReference type="InterPro" id="IPR038377">
    <property type="entry name" value="Na/Glc_symporter_sf"/>
</dbReference>
<keyword evidence="10" id="KW-0067">ATP-binding</keyword>
<evidence type="ECO:0000256" key="14">
    <source>
        <dbReference type="SAM" id="Phobius"/>
    </source>
</evidence>
<dbReference type="InterPro" id="IPR000014">
    <property type="entry name" value="PAS"/>
</dbReference>
<keyword evidence="12" id="KW-0902">Two-component regulatory system</keyword>
<dbReference type="InterPro" id="IPR036890">
    <property type="entry name" value="HATPase_C_sf"/>
</dbReference>
<dbReference type="PROSITE" id="PS50112">
    <property type="entry name" value="PAS"/>
    <property type="match status" value="1"/>
</dbReference>
<comment type="subcellular location">
    <subcellularLocation>
        <location evidence="2">Membrane</location>
        <topology evidence="2">Multi-pass membrane protein</topology>
    </subcellularLocation>
</comment>
<dbReference type="GO" id="GO:0022857">
    <property type="term" value="F:transmembrane transporter activity"/>
    <property type="evidence" value="ECO:0007669"/>
    <property type="project" value="InterPro"/>
</dbReference>
<reference evidence="17 18" key="1">
    <citation type="submission" date="2017-03" db="EMBL/GenBank/DDBJ databases">
        <authorList>
            <person name="Afonso C.L."/>
            <person name="Miller P.J."/>
            <person name="Scott M.A."/>
            <person name="Spackman E."/>
            <person name="Goraichik I."/>
            <person name="Dimitrov K.M."/>
            <person name="Suarez D.L."/>
            <person name="Swayne D.E."/>
        </authorList>
    </citation>
    <scope>NUCLEOTIDE SEQUENCE [LARGE SCALE GENOMIC DNA]</scope>
    <source>
        <strain evidence="17">SB41UT1</strain>
    </source>
</reference>
<dbReference type="Gene3D" id="3.30.450.20">
    <property type="entry name" value="PAS domain"/>
    <property type="match status" value="1"/>
</dbReference>
<keyword evidence="5" id="KW-0597">Phosphoprotein</keyword>
<gene>
    <name evidence="17" type="primary">kinA</name>
    <name evidence="17" type="ORF">EHSB41UT_01829</name>
</gene>
<dbReference type="Gene3D" id="1.20.1730.10">
    <property type="entry name" value="Sodium/glucose cotransporter"/>
    <property type="match status" value="1"/>
</dbReference>
<dbReference type="Pfam" id="PF00512">
    <property type="entry name" value="HisKA"/>
    <property type="match status" value="1"/>
</dbReference>
<keyword evidence="13 14" id="KW-0472">Membrane</keyword>
<dbReference type="OrthoDB" id="9764438at2"/>
<name>A0A1X7AIZ8_9GAMM</name>
<comment type="catalytic activity">
    <reaction evidence="1">
        <text>ATP + protein L-histidine = ADP + protein N-phospho-L-histidine.</text>
        <dbReference type="EC" id="2.7.13.3"/>
    </reaction>
</comment>
<dbReference type="SUPFAM" id="SSF55874">
    <property type="entry name" value="ATPase domain of HSP90 chaperone/DNA topoisomerase II/histidine kinase"/>
    <property type="match status" value="1"/>
</dbReference>
<feature type="transmembrane region" description="Helical" evidence="14">
    <location>
        <begin position="12"/>
        <end position="31"/>
    </location>
</feature>
<feature type="transmembrane region" description="Helical" evidence="14">
    <location>
        <begin position="279"/>
        <end position="302"/>
    </location>
</feature>
<keyword evidence="11 14" id="KW-1133">Transmembrane helix</keyword>
<evidence type="ECO:0000256" key="5">
    <source>
        <dbReference type="ARBA" id="ARBA00022553"/>
    </source>
</evidence>
<evidence type="ECO:0000313" key="17">
    <source>
        <dbReference type="EMBL" id="SMA44988.1"/>
    </source>
</evidence>
<dbReference type="InterPro" id="IPR005467">
    <property type="entry name" value="His_kinase_dom"/>
</dbReference>
<feature type="transmembrane region" description="Helical" evidence="14">
    <location>
        <begin position="396"/>
        <end position="420"/>
    </location>
</feature>
<evidence type="ECO:0000256" key="8">
    <source>
        <dbReference type="ARBA" id="ARBA00022741"/>
    </source>
</evidence>
<feature type="transmembrane region" description="Helical" evidence="14">
    <location>
        <begin position="112"/>
        <end position="133"/>
    </location>
</feature>
<keyword evidence="8" id="KW-0547">Nucleotide-binding</keyword>
<dbReference type="Gene3D" id="1.10.287.130">
    <property type="match status" value="1"/>
</dbReference>
<dbReference type="GO" id="GO:0006355">
    <property type="term" value="P:regulation of DNA-templated transcription"/>
    <property type="evidence" value="ECO:0007669"/>
    <property type="project" value="InterPro"/>
</dbReference>
<dbReference type="CDD" id="cd00082">
    <property type="entry name" value="HisKA"/>
    <property type="match status" value="1"/>
</dbReference>
<dbReference type="InterPro" id="IPR004358">
    <property type="entry name" value="Sig_transdc_His_kin-like_C"/>
</dbReference>
<dbReference type="AlphaFoldDB" id="A0A1X7AIZ8"/>
<organism evidence="17 18">
    <name type="scientific">Parendozoicomonas haliclonae</name>
    <dbReference type="NCBI Taxonomy" id="1960125"/>
    <lineage>
        <taxon>Bacteria</taxon>
        <taxon>Pseudomonadati</taxon>
        <taxon>Pseudomonadota</taxon>
        <taxon>Gammaproteobacteria</taxon>
        <taxon>Oceanospirillales</taxon>
        <taxon>Endozoicomonadaceae</taxon>
        <taxon>Parendozoicomonas</taxon>
    </lineage>
</organism>
<dbReference type="InterPro" id="IPR036097">
    <property type="entry name" value="HisK_dim/P_sf"/>
</dbReference>
<dbReference type="SUPFAM" id="SSF47384">
    <property type="entry name" value="Homodimeric domain of signal transducing histidine kinase"/>
    <property type="match status" value="1"/>
</dbReference>
<evidence type="ECO:0000259" key="16">
    <source>
        <dbReference type="PROSITE" id="PS50112"/>
    </source>
</evidence>
<dbReference type="SMART" id="SM00388">
    <property type="entry name" value="HisKA"/>
    <property type="match status" value="1"/>
</dbReference>
<dbReference type="InterPro" id="IPR003594">
    <property type="entry name" value="HATPase_dom"/>
</dbReference>
<feature type="transmembrane region" description="Helical" evidence="14">
    <location>
        <begin position="239"/>
        <end position="258"/>
    </location>
</feature>
<dbReference type="GO" id="GO:0000155">
    <property type="term" value="F:phosphorelay sensor kinase activity"/>
    <property type="evidence" value="ECO:0007669"/>
    <property type="project" value="InterPro"/>
</dbReference>
<evidence type="ECO:0000313" key="18">
    <source>
        <dbReference type="Proteomes" id="UP000196573"/>
    </source>
</evidence>
<evidence type="ECO:0000256" key="4">
    <source>
        <dbReference type="ARBA" id="ARBA00012438"/>
    </source>
</evidence>
<dbReference type="PANTHER" id="PTHR43065">
    <property type="entry name" value="SENSOR HISTIDINE KINASE"/>
    <property type="match status" value="1"/>
</dbReference>
<dbReference type="PROSITE" id="PS50283">
    <property type="entry name" value="NA_SOLUT_SYMP_3"/>
    <property type="match status" value="1"/>
</dbReference>
<evidence type="ECO:0000256" key="11">
    <source>
        <dbReference type="ARBA" id="ARBA00022989"/>
    </source>
</evidence>
<feature type="transmembrane region" description="Helical" evidence="14">
    <location>
        <begin position="427"/>
        <end position="448"/>
    </location>
</feature>
<feature type="transmembrane region" description="Helical" evidence="14">
    <location>
        <begin position="153"/>
        <end position="171"/>
    </location>
</feature>
<dbReference type="Pfam" id="PF02518">
    <property type="entry name" value="HATPase_c"/>
    <property type="match status" value="1"/>
</dbReference>
<evidence type="ECO:0000256" key="2">
    <source>
        <dbReference type="ARBA" id="ARBA00004141"/>
    </source>
</evidence>
<dbReference type="InterPro" id="IPR035965">
    <property type="entry name" value="PAS-like_dom_sf"/>
</dbReference>
<evidence type="ECO:0000256" key="12">
    <source>
        <dbReference type="ARBA" id="ARBA00023012"/>
    </source>
</evidence>
<dbReference type="Pfam" id="PF00989">
    <property type="entry name" value="PAS"/>
    <property type="match status" value="1"/>
</dbReference>
<evidence type="ECO:0000256" key="7">
    <source>
        <dbReference type="ARBA" id="ARBA00022692"/>
    </source>
</evidence>